<evidence type="ECO:0000256" key="2">
    <source>
        <dbReference type="ARBA" id="ARBA00010742"/>
    </source>
</evidence>
<proteinExistence type="inferred from homology"/>
<dbReference type="GO" id="GO:0042918">
    <property type="term" value="P:alkanesulfonate transmembrane transport"/>
    <property type="evidence" value="ECO:0007669"/>
    <property type="project" value="TreeGrafter"/>
</dbReference>
<comment type="caution">
    <text evidence="5">The sequence shown here is derived from an EMBL/GenBank/DDBJ whole genome shotgun (WGS) entry which is preliminary data.</text>
</comment>
<dbReference type="PANTHER" id="PTHR30024:SF47">
    <property type="entry name" value="TAURINE-BINDING PERIPLASMIC PROTEIN"/>
    <property type="match status" value="1"/>
</dbReference>
<dbReference type="SMART" id="SM00062">
    <property type="entry name" value="PBPb"/>
    <property type="match status" value="1"/>
</dbReference>
<dbReference type="AlphaFoldDB" id="A0A7X0IC95"/>
<dbReference type="EMBL" id="JACHIU010000001">
    <property type="protein sequence ID" value="MBB6472373.1"/>
    <property type="molecule type" value="Genomic_DNA"/>
</dbReference>
<name>A0A7X0IC95_9ACTN</name>
<comment type="subcellular location">
    <subcellularLocation>
        <location evidence="1">Periplasm</location>
    </subcellularLocation>
</comment>
<feature type="domain" description="Solute-binding protein family 3/N-terminal" evidence="4">
    <location>
        <begin position="45"/>
        <end position="267"/>
    </location>
</feature>
<evidence type="ECO:0000256" key="1">
    <source>
        <dbReference type="ARBA" id="ARBA00004418"/>
    </source>
</evidence>
<gene>
    <name evidence="5" type="ORF">BJ992_001804</name>
</gene>
<sequence length="331" mass="35066">MRRFRGRTFLIGIGTVVSLGLTACGGGSTPSAAPSAEGKALEKTTITVGALPIPDSAGMHIAIAKGFFKEEGLTVNVTQLQSSAIAVPNLLGGSLDMILGNYFAIINIQSKKGGDFRFVADAYQAKPDTFALVVPKDSKIETPKDLKGANIAVPAVNSIGEMAAGSTLRTVGLDRLKDVKFQQYAFPDMPAALATGKVDAAWLTEPFLTGVQKNAGARKIADTMTGAMADFPMAGWTVTKKWAEANPNTVAAFQRAYAKGQQLAASDRKEVESILPKYTKISPQDAAVITLGAFPTTLSANRIQRVADLMLEYGYLTEKLDVTPLLVPQPQ</sequence>
<dbReference type="InterPro" id="IPR001638">
    <property type="entry name" value="Solute-binding_3/MltF_N"/>
</dbReference>
<dbReference type="Gene3D" id="3.40.190.10">
    <property type="entry name" value="Periplasmic binding protein-like II"/>
    <property type="match status" value="2"/>
</dbReference>
<keyword evidence="6" id="KW-1185">Reference proteome</keyword>
<dbReference type="Proteomes" id="UP000555564">
    <property type="component" value="Unassembled WGS sequence"/>
</dbReference>
<protein>
    <submittedName>
        <fullName evidence="5">NitT/TauT family transport system substrate-binding protein</fullName>
    </submittedName>
</protein>
<reference evidence="5 6" key="1">
    <citation type="submission" date="2020-08" db="EMBL/GenBank/DDBJ databases">
        <title>Sequencing the genomes of 1000 actinobacteria strains.</title>
        <authorList>
            <person name="Klenk H.-P."/>
        </authorList>
    </citation>
    <scope>NUCLEOTIDE SEQUENCE [LARGE SCALE GENOMIC DNA]</scope>
    <source>
        <strain evidence="5 6">DSM 44936</strain>
    </source>
</reference>
<accession>A0A7X0IC95</accession>
<keyword evidence="3" id="KW-0732">Signal</keyword>
<dbReference type="InterPro" id="IPR015168">
    <property type="entry name" value="SsuA/THI5"/>
</dbReference>
<organism evidence="5 6">
    <name type="scientific">Sphaerisporangium rubeum</name>
    <dbReference type="NCBI Taxonomy" id="321317"/>
    <lineage>
        <taxon>Bacteria</taxon>
        <taxon>Bacillati</taxon>
        <taxon>Actinomycetota</taxon>
        <taxon>Actinomycetes</taxon>
        <taxon>Streptosporangiales</taxon>
        <taxon>Streptosporangiaceae</taxon>
        <taxon>Sphaerisporangium</taxon>
    </lineage>
</organism>
<dbReference type="RefSeq" id="WP_184979451.1">
    <property type="nucleotide sequence ID" value="NZ_BAAALO010000139.1"/>
</dbReference>
<evidence type="ECO:0000313" key="5">
    <source>
        <dbReference type="EMBL" id="MBB6472373.1"/>
    </source>
</evidence>
<evidence type="ECO:0000259" key="4">
    <source>
        <dbReference type="SMART" id="SM00062"/>
    </source>
</evidence>
<comment type="similarity">
    <text evidence="2">Belongs to the bacterial solute-binding protein SsuA/TauA family.</text>
</comment>
<dbReference type="Pfam" id="PF09084">
    <property type="entry name" value="NMT1"/>
    <property type="match status" value="1"/>
</dbReference>
<dbReference type="PANTHER" id="PTHR30024">
    <property type="entry name" value="ALIPHATIC SULFONATES-BINDING PROTEIN-RELATED"/>
    <property type="match status" value="1"/>
</dbReference>
<evidence type="ECO:0000313" key="6">
    <source>
        <dbReference type="Proteomes" id="UP000555564"/>
    </source>
</evidence>
<dbReference type="GO" id="GO:0042597">
    <property type="term" value="C:periplasmic space"/>
    <property type="evidence" value="ECO:0007669"/>
    <property type="project" value="UniProtKB-SubCell"/>
</dbReference>
<evidence type="ECO:0000256" key="3">
    <source>
        <dbReference type="ARBA" id="ARBA00022729"/>
    </source>
</evidence>
<dbReference type="PROSITE" id="PS51257">
    <property type="entry name" value="PROKAR_LIPOPROTEIN"/>
    <property type="match status" value="1"/>
</dbReference>
<dbReference type="SUPFAM" id="SSF53850">
    <property type="entry name" value="Periplasmic binding protein-like II"/>
    <property type="match status" value="1"/>
</dbReference>